<feature type="compositionally biased region" description="Low complexity" evidence="1">
    <location>
        <begin position="124"/>
        <end position="136"/>
    </location>
</feature>
<dbReference type="EMBL" id="CABVPX010000007">
    <property type="protein sequence ID" value="VWB50317.1"/>
    <property type="molecule type" value="Genomic_DNA"/>
</dbReference>
<comment type="caution">
    <text evidence="2">The sequence shown here is derived from an EMBL/GenBank/DDBJ whole genome shotgun (WGS) entry which is preliminary data.</text>
</comment>
<feature type="region of interest" description="Disordered" evidence="1">
    <location>
        <begin position="1"/>
        <end position="280"/>
    </location>
</feature>
<proteinExistence type="predicted"/>
<dbReference type="Proteomes" id="UP000494172">
    <property type="component" value="Unassembled WGS sequence"/>
</dbReference>
<feature type="compositionally biased region" description="Low complexity" evidence="1">
    <location>
        <begin position="185"/>
        <end position="199"/>
    </location>
</feature>
<evidence type="ECO:0000256" key="1">
    <source>
        <dbReference type="SAM" id="MobiDB-lite"/>
    </source>
</evidence>
<sequence>MDNTVSGPRQVSFGSPPASTPAPERHDSPPAQPSSPAGGAVLERLRTIGARADTPFSPRPVSPLTKADMRSVVTPRPVSPETASPIRRPAAWRIGNVPASAGNTSPPGSLPEPGRTASAASDGHSSPHAEAPASAPKQPDEDWRAFLTRTGHSPGSEAPPSPSGSPAQTRGHEDWSTFLTRTGHAPGSAAPPSSSGSPAQTGGHEDWSTFLTRTGHAPGSAAPPSSSGSPAQTEGHEDWRAFLTRTGHATEPEAATEPSGSHSAAREGVQDSLPANPAGHVPVAVADVPLQAPKPVRPHATAHILRDVPDRSPGVPAQVNPAPARADAHRNPLQALRDGIRRILR</sequence>
<dbReference type="AlphaFoldDB" id="A0A9Q9UQ22"/>
<organism evidence="2 3">
    <name type="scientific">Burkholderia arboris</name>
    <dbReference type="NCBI Taxonomy" id="488730"/>
    <lineage>
        <taxon>Bacteria</taxon>
        <taxon>Pseudomonadati</taxon>
        <taxon>Pseudomonadota</taxon>
        <taxon>Betaproteobacteria</taxon>
        <taxon>Burkholderiales</taxon>
        <taxon>Burkholderiaceae</taxon>
        <taxon>Burkholderia</taxon>
        <taxon>Burkholderia cepacia complex</taxon>
    </lineage>
</organism>
<feature type="compositionally biased region" description="Polar residues" evidence="1">
    <location>
        <begin position="1"/>
        <end position="13"/>
    </location>
</feature>
<protein>
    <submittedName>
        <fullName evidence="2">Uncharacterized protein</fullName>
    </submittedName>
</protein>
<name>A0A9Q9UQ22_9BURK</name>
<evidence type="ECO:0000313" key="3">
    <source>
        <dbReference type="Proteomes" id="UP000494172"/>
    </source>
</evidence>
<accession>A0A9Q9UQ22</accession>
<evidence type="ECO:0000313" key="2">
    <source>
        <dbReference type="EMBL" id="VWB50317.1"/>
    </source>
</evidence>
<gene>
    <name evidence="2" type="ORF">BAR24066_02288</name>
</gene>
<feature type="region of interest" description="Disordered" evidence="1">
    <location>
        <begin position="305"/>
        <end position="329"/>
    </location>
</feature>
<feature type="compositionally biased region" description="Low complexity" evidence="1">
    <location>
        <begin position="217"/>
        <end position="231"/>
    </location>
</feature>
<reference evidence="2 3" key="1">
    <citation type="submission" date="2019-09" db="EMBL/GenBank/DDBJ databases">
        <authorList>
            <person name="Depoorter E."/>
        </authorList>
    </citation>
    <scope>NUCLEOTIDE SEQUENCE [LARGE SCALE GENOMIC DNA]</scope>
    <source>
        <strain evidence="2">LMG 24066</strain>
    </source>
</reference>